<dbReference type="Gene3D" id="1.10.10.10">
    <property type="entry name" value="Winged helix-like DNA-binding domain superfamily/Winged helix DNA-binding domain"/>
    <property type="match status" value="1"/>
</dbReference>
<sequence>MNLILAQKGRMTSVSLVYHAIRRDLIQASLEPGERLRIQELSERYQCGVIPIREALNRLASDGLVTYSEQRGFSAAAVSATDALDICQARVLMSESALRASIEQGDDAWEERVVLSYHRLKKVPRYASMDPPIGNIDYDDPHKAFHTALISACGSSRMIQLFEQLFVHAERYRYYARRVLVADPDDDHRAVMEAALARDVPLALKLAREHIEGPAKILVQALSGKA</sequence>
<evidence type="ECO:0000313" key="6">
    <source>
        <dbReference type="Proteomes" id="UP000542125"/>
    </source>
</evidence>
<dbReference type="EMBL" id="JACBYR010000001">
    <property type="protein sequence ID" value="NYE84536.1"/>
    <property type="molecule type" value="Genomic_DNA"/>
</dbReference>
<proteinExistence type="predicted"/>
<keyword evidence="2 5" id="KW-0238">DNA-binding</keyword>
<evidence type="ECO:0000256" key="2">
    <source>
        <dbReference type="ARBA" id="ARBA00023125"/>
    </source>
</evidence>
<dbReference type="RefSeq" id="WP_179617606.1">
    <property type="nucleotide sequence ID" value="NZ_JACCBP010000001.1"/>
</dbReference>
<gene>
    <name evidence="5" type="ORF">FHW18_003807</name>
</gene>
<dbReference type="Pfam" id="PF00392">
    <property type="entry name" value="GntR"/>
    <property type="match status" value="1"/>
</dbReference>
<feature type="domain" description="HTH gntR-type" evidence="4">
    <location>
        <begin position="11"/>
        <end position="78"/>
    </location>
</feature>
<dbReference type="Proteomes" id="UP000542125">
    <property type="component" value="Unassembled WGS sequence"/>
</dbReference>
<keyword evidence="1" id="KW-0805">Transcription regulation</keyword>
<comment type="caution">
    <text evidence="5">The sequence shown here is derived from an EMBL/GenBank/DDBJ whole genome shotgun (WGS) entry which is preliminary data.</text>
</comment>
<dbReference type="Pfam" id="PF07729">
    <property type="entry name" value="FCD"/>
    <property type="match status" value="1"/>
</dbReference>
<dbReference type="GO" id="GO:0003700">
    <property type="term" value="F:DNA-binding transcription factor activity"/>
    <property type="evidence" value="ECO:0007669"/>
    <property type="project" value="InterPro"/>
</dbReference>
<evidence type="ECO:0000259" key="4">
    <source>
        <dbReference type="PROSITE" id="PS50949"/>
    </source>
</evidence>
<evidence type="ECO:0000256" key="1">
    <source>
        <dbReference type="ARBA" id="ARBA00023015"/>
    </source>
</evidence>
<keyword evidence="3" id="KW-0804">Transcription</keyword>
<dbReference type="InterPro" id="IPR036388">
    <property type="entry name" value="WH-like_DNA-bd_sf"/>
</dbReference>
<evidence type="ECO:0000313" key="5">
    <source>
        <dbReference type="EMBL" id="NYE84536.1"/>
    </source>
</evidence>
<dbReference type="AlphaFoldDB" id="A0A7Y9IWT4"/>
<dbReference type="Gene3D" id="1.20.120.530">
    <property type="entry name" value="GntR ligand-binding domain-like"/>
    <property type="match status" value="1"/>
</dbReference>
<name>A0A7Y9IWT4_9BURK</name>
<dbReference type="InterPro" id="IPR008920">
    <property type="entry name" value="TF_FadR/GntR_C"/>
</dbReference>
<dbReference type="GO" id="GO:0003677">
    <property type="term" value="F:DNA binding"/>
    <property type="evidence" value="ECO:0007669"/>
    <property type="project" value="UniProtKB-KW"/>
</dbReference>
<organism evidence="5 6">
    <name type="scientific">Pigmentiphaga litoralis</name>
    <dbReference type="NCBI Taxonomy" id="516702"/>
    <lineage>
        <taxon>Bacteria</taxon>
        <taxon>Pseudomonadati</taxon>
        <taxon>Pseudomonadota</taxon>
        <taxon>Betaproteobacteria</taxon>
        <taxon>Burkholderiales</taxon>
        <taxon>Alcaligenaceae</taxon>
        <taxon>Pigmentiphaga</taxon>
    </lineage>
</organism>
<dbReference type="SUPFAM" id="SSF46785">
    <property type="entry name" value="Winged helix' DNA-binding domain"/>
    <property type="match status" value="1"/>
</dbReference>
<dbReference type="InterPro" id="IPR011711">
    <property type="entry name" value="GntR_C"/>
</dbReference>
<dbReference type="SMART" id="SM00895">
    <property type="entry name" value="FCD"/>
    <property type="match status" value="1"/>
</dbReference>
<reference evidence="5 6" key="1">
    <citation type="submission" date="2020-07" db="EMBL/GenBank/DDBJ databases">
        <title>Genomic Encyclopedia of Type Strains, Phase IV (KMG-V): Genome sequencing to study the core and pangenomes of soil and plant-associated prokaryotes.</title>
        <authorList>
            <person name="Whitman W."/>
        </authorList>
    </citation>
    <scope>NUCLEOTIDE SEQUENCE [LARGE SCALE GENOMIC DNA]</scope>
    <source>
        <strain evidence="5 6">SAS40</strain>
    </source>
</reference>
<dbReference type="InterPro" id="IPR036390">
    <property type="entry name" value="WH_DNA-bd_sf"/>
</dbReference>
<dbReference type="PROSITE" id="PS50949">
    <property type="entry name" value="HTH_GNTR"/>
    <property type="match status" value="1"/>
</dbReference>
<accession>A0A7Y9IWT4</accession>
<protein>
    <submittedName>
        <fullName evidence="5">DNA-binding GntR family transcriptional regulator</fullName>
    </submittedName>
</protein>
<dbReference type="PANTHER" id="PTHR43537">
    <property type="entry name" value="TRANSCRIPTIONAL REGULATOR, GNTR FAMILY"/>
    <property type="match status" value="1"/>
</dbReference>
<evidence type="ECO:0000256" key="3">
    <source>
        <dbReference type="ARBA" id="ARBA00023163"/>
    </source>
</evidence>
<dbReference type="InterPro" id="IPR000524">
    <property type="entry name" value="Tscrpt_reg_HTH_GntR"/>
</dbReference>
<dbReference type="PANTHER" id="PTHR43537:SF20">
    <property type="entry name" value="HTH-TYPE TRANSCRIPTIONAL REPRESSOR GLAR"/>
    <property type="match status" value="1"/>
</dbReference>
<dbReference type="SUPFAM" id="SSF48008">
    <property type="entry name" value="GntR ligand-binding domain-like"/>
    <property type="match status" value="1"/>
</dbReference>
<keyword evidence="6" id="KW-1185">Reference proteome</keyword>
<dbReference type="SMART" id="SM00345">
    <property type="entry name" value="HTH_GNTR"/>
    <property type="match status" value="1"/>
</dbReference>